<gene>
    <name evidence="1" type="ORF">PCL1606_19780</name>
</gene>
<accession>A0A0D5XWH7</accession>
<evidence type="ECO:0000313" key="2">
    <source>
        <dbReference type="Proteomes" id="UP000032748"/>
    </source>
</evidence>
<protein>
    <submittedName>
        <fullName evidence="1">Uncharacterized protein</fullName>
    </submittedName>
</protein>
<dbReference type="AlphaFoldDB" id="A0A0D5XWH7"/>
<evidence type="ECO:0000313" key="1">
    <source>
        <dbReference type="EMBL" id="AKA23433.1"/>
    </source>
</evidence>
<organism evidence="1 2">
    <name type="scientific">Pseudomonas chlororaphis</name>
    <dbReference type="NCBI Taxonomy" id="587753"/>
    <lineage>
        <taxon>Bacteria</taxon>
        <taxon>Pseudomonadati</taxon>
        <taxon>Pseudomonadota</taxon>
        <taxon>Gammaproteobacteria</taxon>
        <taxon>Pseudomonadales</taxon>
        <taxon>Pseudomonadaceae</taxon>
        <taxon>Pseudomonas</taxon>
    </lineage>
</organism>
<reference evidence="1 2" key="1">
    <citation type="journal article" date="2015" name="Mol. Plant Microbe Interact.">
        <title>Comparative Genomic Analysis of Pseudomonas chlororaphis PCL1606 Reveals New Insight into Antifungal Compounds Involved in Biocontrol.</title>
        <authorList>
            <person name="Calderon C.E."/>
            <person name="Ramos C."/>
            <person name="de Vicente A."/>
            <person name="Cazorla F.M."/>
        </authorList>
    </citation>
    <scope>NUCLEOTIDE SEQUENCE [LARGE SCALE GENOMIC DNA]</scope>
    <source>
        <strain evidence="1 2">PCL1606</strain>
    </source>
</reference>
<sequence length="346" mass="39200">MAEQRYWHDIEDLQGQWVGLGVTVERSAAARPPLYLLTGHNGRIKLMLHDTPLFWATVAQGYCGAWLVRNPMPAQLEFLPIPPIDSAQVERHAPLEPQQRIKAWSRFFVAQLSEHCADFLYPGRWLAQGLLPNPANVRAMAQRGLAAWSFHSGSGSHSHLPTWSLYGEDILDNLQPETVQWIDWWQGGGKLVGLHPVDPLAGRLKWWRKKAREGSLPPILLWHVGGLASYVIIDGHYRLQAALAENLPPTFIVLSATRIQAINPCPENQQRVLDSLMMQSARNPNFDVDTLNRALINTFDNRPYYNASTHSWAGIESDPAWVDEVTRHLRAHNATEHLQAIIERRD</sequence>
<dbReference type="KEGG" id="pcz:PCL1606_19780"/>
<dbReference type="Proteomes" id="UP000032748">
    <property type="component" value="Chromosome"/>
</dbReference>
<name>A0A0D5XWH7_9PSED</name>
<dbReference type="EMBL" id="CP011110">
    <property type="protein sequence ID" value="AKA23433.1"/>
    <property type="molecule type" value="Genomic_DNA"/>
</dbReference>
<dbReference type="RefSeq" id="WP_045881975.1">
    <property type="nucleotide sequence ID" value="NZ_CP011110.1"/>
</dbReference>
<dbReference type="PATRIC" id="fig|587753.10.peg.1977"/>
<dbReference type="OrthoDB" id="1490466at2"/>
<proteinExistence type="predicted"/>